<dbReference type="CDD" id="cd00085">
    <property type="entry name" value="HNHc"/>
    <property type="match status" value="1"/>
</dbReference>
<keyword evidence="2" id="KW-0255">Endonuclease</keyword>
<keyword evidence="2" id="KW-0378">Hydrolase</keyword>
<dbReference type="Pfam" id="PF02720">
    <property type="entry name" value="DUF222"/>
    <property type="match status" value="1"/>
</dbReference>
<protein>
    <submittedName>
        <fullName evidence="2">HNH endonuclease</fullName>
    </submittedName>
</protein>
<evidence type="ECO:0000313" key="2">
    <source>
        <dbReference type="EMBL" id="QIV81911.1"/>
    </source>
</evidence>
<dbReference type="InterPro" id="IPR003870">
    <property type="entry name" value="DUF222"/>
</dbReference>
<name>A0A6H0S5H3_9MYCO</name>
<dbReference type="InterPro" id="IPR003615">
    <property type="entry name" value="HNH_nuc"/>
</dbReference>
<gene>
    <name evidence="2" type="ORF">EXE63_14230</name>
</gene>
<keyword evidence="3" id="KW-1185">Reference proteome</keyword>
<dbReference type="GO" id="GO:0004519">
    <property type="term" value="F:endonuclease activity"/>
    <property type="evidence" value="ECO:0007669"/>
    <property type="project" value="UniProtKB-KW"/>
</dbReference>
<proteinExistence type="predicted"/>
<evidence type="ECO:0000313" key="3">
    <source>
        <dbReference type="Proteomes" id="UP000501849"/>
    </source>
</evidence>
<dbReference type="AlphaFoldDB" id="A0A6H0S5H3"/>
<dbReference type="EMBL" id="CP038799">
    <property type="protein sequence ID" value="QIV81911.1"/>
    <property type="molecule type" value="Genomic_DNA"/>
</dbReference>
<dbReference type="KEGG" id="mfre:EXE63_14230"/>
<keyword evidence="2" id="KW-0540">Nuclease</keyword>
<organism evidence="2 3">
    <name type="scientific">Mycolicibacterium frederiksbergense</name>
    <dbReference type="NCBI Taxonomy" id="117567"/>
    <lineage>
        <taxon>Bacteria</taxon>
        <taxon>Bacillati</taxon>
        <taxon>Actinomycetota</taxon>
        <taxon>Actinomycetes</taxon>
        <taxon>Mycobacteriales</taxon>
        <taxon>Mycobacteriaceae</taxon>
        <taxon>Mycolicibacterium</taxon>
    </lineage>
</organism>
<sequence length="464" mass="50330">MKAATEAVTALDAAREQLRAERTAVAAKILAAGTFAVARMAELGNAFEDLIVDDWELVAAELGAELGLSRGRACTMITQGRTLLAHLPRFAEVFATGVVDLRVLRIILHRTGLITDPDIMSVIDALLAKAAPSWNGLSDDRVAELVDWMVIDVDPDAVRRARESRRARSISVEPCGDGLVEIYGRLDATAGAMLDQRLDDLVRTVCPDDPRTTAERRADAVEPLALGATSLPCLCGQQECPAAGNEAPHGHIVLHLHGERDTVEGSSDRPALLPGYGPVPAEKVREMRPHATIRPVPAAADLGAERGYQPSRALTEFIGCRDLTCRWPGCNVPVTRCDVDHSTPWPYGPTHPSNTKLYCRIHHLIKTFHCGPGGWNDQQHADGTITISAPNGRMYTTTPGGTLFFPQIAQPTAALVLPPAPPPGTHRVFAAPKRKRTRAQNRAYRIAHERGLNRAHYEANPPPF</sequence>
<evidence type="ECO:0000259" key="1">
    <source>
        <dbReference type="Pfam" id="PF02720"/>
    </source>
</evidence>
<accession>A0A6H0S5H3</accession>
<reference evidence="2 3" key="1">
    <citation type="submission" date="2019-04" db="EMBL/GenBank/DDBJ databases">
        <title>Draft, Whole-Genome Sequence of the Anthracene-degrading Mycobacterium frederiksbergense LB501T, Isolated from a Polycyclic Aromatic Hydrocarbon (PAH)-Contaminated Soil.</title>
        <authorList>
            <person name="Augelletti F."/>
        </authorList>
    </citation>
    <scope>NUCLEOTIDE SEQUENCE [LARGE SCALE GENOMIC DNA]</scope>
    <source>
        <strain evidence="2 3">LB 501T</strain>
    </source>
</reference>
<dbReference type="RefSeq" id="WP_168142455.1">
    <property type="nucleotide sequence ID" value="NZ_CP038799.1"/>
</dbReference>
<feature type="domain" description="DUF222" evidence="1">
    <location>
        <begin position="17"/>
        <end position="322"/>
    </location>
</feature>
<dbReference type="Proteomes" id="UP000501849">
    <property type="component" value="Chromosome"/>
</dbReference>